<proteinExistence type="predicted"/>
<reference evidence="1" key="1">
    <citation type="submission" date="2020-02" db="EMBL/GenBank/DDBJ databases">
        <authorList>
            <person name="Meier V. D."/>
        </authorList>
    </citation>
    <scope>NUCLEOTIDE SEQUENCE</scope>
    <source>
        <strain evidence="1">AVDCRST_MAG79</strain>
    </source>
</reference>
<name>A0A6J4TD14_9ACTN</name>
<dbReference type="AlphaFoldDB" id="A0A6J4TD14"/>
<protein>
    <submittedName>
        <fullName evidence="1">Uncharacterized protein</fullName>
    </submittedName>
</protein>
<dbReference type="EMBL" id="CADCWC010000025">
    <property type="protein sequence ID" value="CAA9520213.1"/>
    <property type="molecule type" value="Genomic_DNA"/>
</dbReference>
<accession>A0A6J4TD14</accession>
<sequence>SNRLVTEREGLADTIRGDATPLDENERWWVWKCPTKGCPGLLHAAGYAQDKHALYVVCDGTCAKTFLR</sequence>
<gene>
    <name evidence="1" type="ORF">AVDCRST_MAG79-151</name>
</gene>
<feature type="non-terminal residue" evidence="1">
    <location>
        <position position="1"/>
    </location>
</feature>
<organism evidence="1">
    <name type="scientific">uncultured Thermoleophilia bacterium</name>
    <dbReference type="NCBI Taxonomy" id="1497501"/>
    <lineage>
        <taxon>Bacteria</taxon>
        <taxon>Bacillati</taxon>
        <taxon>Actinomycetota</taxon>
        <taxon>Thermoleophilia</taxon>
        <taxon>environmental samples</taxon>
    </lineage>
</organism>
<evidence type="ECO:0000313" key="1">
    <source>
        <dbReference type="EMBL" id="CAA9520213.1"/>
    </source>
</evidence>